<dbReference type="STRING" id="88036.D8RPT2"/>
<dbReference type="OMA" id="CAKFDLF"/>
<evidence type="ECO:0000313" key="3">
    <source>
        <dbReference type="Proteomes" id="UP000001514"/>
    </source>
</evidence>
<feature type="compositionally biased region" description="Basic and acidic residues" evidence="1">
    <location>
        <begin position="90"/>
        <end position="99"/>
    </location>
</feature>
<feature type="region of interest" description="Disordered" evidence="1">
    <location>
        <begin position="217"/>
        <end position="238"/>
    </location>
</feature>
<reference evidence="2 3" key="1">
    <citation type="journal article" date="2011" name="Science">
        <title>The Selaginella genome identifies genetic changes associated with the evolution of vascular plants.</title>
        <authorList>
            <person name="Banks J.A."/>
            <person name="Nishiyama T."/>
            <person name="Hasebe M."/>
            <person name="Bowman J.L."/>
            <person name="Gribskov M."/>
            <person name="dePamphilis C."/>
            <person name="Albert V.A."/>
            <person name="Aono N."/>
            <person name="Aoyama T."/>
            <person name="Ambrose B.A."/>
            <person name="Ashton N.W."/>
            <person name="Axtell M.J."/>
            <person name="Barker E."/>
            <person name="Barker M.S."/>
            <person name="Bennetzen J.L."/>
            <person name="Bonawitz N.D."/>
            <person name="Chapple C."/>
            <person name="Cheng C."/>
            <person name="Correa L.G."/>
            <person name="Dacre M."/>
            <person name="DeBarry J."/>
            <person name="Dreyer I."/>
            <person name="Elias M."/>
            <person name="Engstrom E.M."/>
            <person name="Estelle M."/>
            <person name="Feng L."/>
            <person name="Finet C."/>
            <person name="Floyd S.K."/>
            <person name="Frommer W.B."/>
            <person name="Fujita T."/>
            <person name="Gramzow L."/>
            <person name="Gutensohn M."/>
            <person name="Harholt J."/>
            <person name="Hattori M."/>
            <person name="Heyl A."/>
            <person name="Hirai T."/>
            <person name="Hiwatashi Y."/>
            <person name="Ishikawa M."/>
            <person name="Iwata M."/>
            <person name="Karol K.G."/>
            <person name="Koehler B."/>
            <person name="Kolukisaoglu U."/>
            <person name="Kubo M."/>
            <person name="Kurata T."/>
            <person name="Lalonde S."/>
            <person name="Li K."/>
            <person name="Li Y."/>
            <person name="Litt A."/>
            <person name="Lyons E."/>
            <person name="Manning G."/>
            <person name="Maruyama T."/>
            <person name="Michael T.P."/>
            <person name="Mikami K."/>
            <person name="Miyazaki S."/>
            <person name="Morinaga S."/>
            <person name="Murata T."/>
            <person name="Mueller-Roeber B."/>
            <person name="Nelson D.R."/>
            <person name="Obara M."/>
            <person name="Oguri Y."/>
            <person name="Olmstead R.G."/>
            <person name="Onodera N."/>
            <person name="Petersen B.L."/>
            <person name="Pils B."/>
            <person name="Prigge M."/>
            <person name="Rensing S.A."/>
            <person name="Riano-Pachon D.M."/>
            <person name="Roberts A.W."/>
            <person name="Sato Y."/>
            <person name="Scheller H.V."/>
            <person name="Schulz B."/>
            <person name="Schulz C."/>
            <person name="Shakirov E.V."/>
            <person name="Shibagaki N."/>
            <person name="Shinohara N."/>
            <person name="Shippen D.E."/>
            <person name="Soerensen I."/>
            <person name="Sotooka R."/>
            <person name="Sugimoto N."/>
            <person name="Sugita M."/>
            <person name="Sumikawa N."/>
            <person name="Tanurdzic M."/>
            <person name="Theissen G."/>
            <person name="Ulvskov P."/>
            <person name="Wakazuki S."/>
            <person name="Weng J.K."/>
            <person name="Willats W.W."/>
            <person name="Wipf D."/>
            <person name="Wolf P.G."/>
            <person name="Yang L."/>
            <person name="Zimmer A.D."/>
            <person name="Zhu Q."/>
            <person name="Mitros T."/>
            <person name="Hellsten U."/>
            <person name="Loque D."/>
            <person name="Otillar R."/>
            <person name="Salamov A."/>
            <person name="Schmutz J."/>
            <person name="Shapiro H."/>
            <person name="Lindquist E."/>
            <person name="Lucas S."/>
            <person name="Rokhsar D."/>
            <person name="Grigoriev I.V."/>
        </authorList>
    </citation>
    <scope>NUCLEOTIDE SEQUENCE [LARGE SCALE GENOMIC DNA]</scope>
</reference>
<dbReference type="OrthoDB" id="2015351at2759"/>
<dbReference type="KEGG" id="smo:SELMODRAFT_413659"/>
<dbReference type="PANTHER" id="PTHR35494:SF1">
    <property type="entry name" value="NAD(P)H-QUINONE OXIDOREDUCTASE SUBUNIT S, CHLOROPLASTIC"/>
    <property type="match status" value="1"/>
</dbReference>
<dbReference type="FunCoup" id="D8RPT2">
    <property type="interactions" value="1870"/>
</dbReference>
<evidence type="ECO:0000313" key="2">
    <source>
        <dbReference type="EMBL" id="EFJ25734.1"/>
    </source>
</evidence>
<dbReference type="AlphaFoldDB" id="D8RPT2"/>
<sequence>MAMSSTAAALSPAFRSRDAIWGEKVVRPIYTRQLVAVVSSPPRKAQVTVRAQGFNFWEILGGRGLGEDQMTSISNEKPRPLFQDAVLSSEKTDARNKKEEEEDGDFEKELGGLTGGFPGGETGLIDFLLKNPPPTKPLVLSEEIEKIRKEIPGPGIKPRPAPPPLLMPGMTVIVKNPKNPYYMYTGILQRVTDGRAGILLEGGCWDKMLAIELKDLERSKPPPMTNPKSAILLEDEEK</sequence>
<protein>
    <submittedName>
        <fullName evidence="2">Uncharacterized protein</fullName>
    </submittedName>
</protein>
<evidence type="ECO:0000256" key="1">
    <source>
        <dbReference type="SAM" id="MobiDB-lite"/>
    </source>
</evidence>
<dbReference type="Gramene" id="EFJ25734">
    <property type="protein sequence ID" value="EFJ25734"/>
    <property type="gene ID" value="SELMODRAFT_413659"/>
</dbReference>
<dbReference type="HOGENOM" id="CLU_094759_0_0_1"/>
<accession>D8RPT2</accession>
<feature type="region of interest" description="Disordered" evidence="1">
    <location>
        <begin position="69"/>
        <end position="113"/>
    </location>
</feature>
<dbReference type="InterPro" id="IPR021659">
    <property type="entry name" value="NdhS"/>
</dbReference>
<dbReference type="Gene3D" id="2.30.30.140">
    <property type="match status" value="1"/>
</dbReference>
<dbReference type="InParanoid" id="D8RPT2"/>
<dbReference type="PANTHER" id="PTHR35494">
    <property type="entry name" value="NAD(P)H-QUINONE OXIDOREDUCTASE SUBUNIT S, CHLOROPLASTIC"/>
    <property type="match status" value="1"/>
</dbReference>
<dbReference type="GO" id="GO:0009767">
    <property type="term" value="P:photosynthetic electron transport chain"/>
    <property type="evidence" value="ECO:0007669"/>
    <property type="project" value="InterPro"/>
</dbReference>
<dbReference type="EMBL" id="GL377586">
    <property type="protein sequence ID" value="EFJ25734.1"/>
    <property type="molecule type" value="Genomic_DNA"/>
</dbReference>
<dbReference type="Pfam" id="PF11623">
    <property type="entry name" value="NdhS"/>
    <property type="match status" value="1"/>
</dbReference>
<dbReference type="eggNOG" id="ENOG502RXJM">
    <property type="taxonomic scope" value="Eukaryota"/>
</dbReference>
<gene>
    <name evidence="2" type="ORF">SELMODRAFT_413659</name>
</gene>
<name>D8RPT2_SELML</name>
<keyword evidence="3" id="KW-1185">Reference proteome</keyword>
<dbReference type="Proteomes" id="UP000001514">
    <property type="component" value="Unassembled WGS sequence"/>
</dbReference>
<organism evidence="3">
    <name type="scientific">Selaginella moellendorffii</name>
    <name type="common">Spikemoss</name>
    <dbReference type="NCBI Taxonomy" id="88036"/>
    <lineage>
        <taxon>Eukaryota</taxon>
        <taxon>Viridiplantae</taxon>
        <taxon>Streptophyta</taxon>
        <taxon>Embryophyta</taxon>
        <taxon>Tracheophyta</taxon>
        <taxon>Lycopodiopsida</taxon>
        <taxon>Selaginellales</taxon>
        <taxon>Selaginellaceae</taxon>
        <taxon>Selaginella</taxon>
    </lineage>
</organism>
<proteinExistence type="predicted"/>